<evidence type="ECO:0008006" key="4">
    <source>
        <dbReference type="Google" id="ProtNLM"/>
    </source>
</evidence>
<name>A0ABU7LYN6_9PROT</name>
<dbReference type="Proteomes" id="UP001310692">
    <property type="component" value="Unassembled WGS sequence"/>
</dbReference>
<evidence type="ECO:0000256" key="1">
    <source>
        <dbReference type="SAM" id="SignalP"/>
    </source>
</evidence>
<feature type="signal peptide" evidence="1">
    <location>
        <begin position="1"/>
        <end position="22"/>
    </location>
</feature>
<protein>
    <recommendedName>
        <fullName evidence="4">DUF3108 domain-containing protein</fullName>
    </recommendedName>
</protein>
<accession>A0ABU7LYN6</accession>
<reference evidence="2 3" key="1">
    <citation type="submission" date="2024-01" db="EMBL/GenBank/DDBJ databases">
        <title>Hyphobacterium bacterium isolated from marine sediment.</title>
        <authorList>
            <person name="Zhao S."/>
        </authorList>
    </citation>
    <scope>NUCLEOTIDE SEQUENCE [LARGE SCALE GENOMIC DNA]</scope>
    <source>
        <strain evidence="2 3">Y60-23</strain>
    </source>
</reference>
<evidence type="ECO:0000313" key="3">
    <source>
        <dbReference type="Proteomes" id="UP001310692"/>
    </source>
</evidence>
<comment type="caution">
    <text evidence="2">The sequence shown here is derived from an EMBL/GenBank/DDBJ whole genome shotgun (WGS) entry which is preliminary data.</text>
</comment>
<evidence type="ECO:0000313" key="2">
    <source>
        <dbReference type="EMBL" id="MEE2566290.1"/>
    </source>
</evidence>
<feature type="chain" id="PRO_5046749994" description="DUF3108 domain-containing protein" evidence="1">
    <location>
        <begin position="23"/>
        <end position="296"/>
    </location>
</feature>
<proteinExistence type="predicted"/>
<dbReference type="EMBL" id="JAZDRO010000002">
    <property type="protein sequence ID" value="MEE2566290.1"/>
    <property type="molecule type" value="Genomic_DNA"/>
</dbReference>
<dbReference type="RefSeq" id="WP_330195830.1">
    <property type="nucleotide sequence ID" value="NZ_JAZDRO010000002.1"/>
</dbReference>
<keyword evidence="1" id="KW-0732">Signal</keyword>
<keyword evidence="3" id="KW-1185">Reference proteome</keyword>
<gene>
    <name evidence="2" type="ORF">V0U35_06315</name>
</gene>
<organism evidence="2 3">
    <name type="scientific">Hyphobacterium marinum</name>
    <dbReference type="NCBI Taxonomy" id="3116574"/>
    <lineage>
        <taxon>Bacteria</taxon>
        <taxon>Pseudomonadati</taxon>
        <taxon>Pseudomonadota</taxon>
        <taxon>Alphaproteobacteria</taxon>
        <taxon>Maricaulales</taxon>
        <taxon>Maricaulaceae</taxon>
        <taxon>Hyphobacterium</taxon>
    </lineage>
</organism>
<sequence length="296" mass="31676">MHPRLTLAVLAVVLVSATPAFAQTVTTRYEAGESFGYVIESRVTMGEGDLLYAERAVTRHDISAGPGVGIETITITDFARTGADGAVTDLTEAAARLEPWVVSLEEMGGVPFPLQIPADLAGALGDIQNLYRAAHPAFGAHRISEVYASYENGEAHSREWASLDGQSRGGNCLSANVQLTRLTDETELYRVILGPPDEACIAMPGEAFEGHVTGTTPDNVFFVSPGETEGRVNVLTGREVNTIYVTLDRATGRILAGELRQVLTVRVTSDCPADFDCVPGYPTEFSRETTLTLIGD</sequence>